<evidence type="ECO:0000313" key="1">
    <source>
        <dbReference type="EMBL" id="QLF85237.1"/>
    </source>
</evidence>
<accession>A0A7D5JRF1</accession>
<gene>
    <name evidence="1" type="ORF">elemo79Aphanotate_43</name>
</gene>
<sequence>MFLKFDKDLSLTALVSTIKVSSVCLPFCLARTILS</sequence>
<dbReference type="Proteomes" id="UP000510645">
    <property type="component" value="Segment"/>
</dbReference>
<evidence type="ECO:0000313" key="2">
    <source>
        <dbReference type="Proteomes" id="UP000510645"/>
    </source>
</evidence>
<protein>
    <submittedName>
        <fullName evidence="1">Uncharacterized protein</fullName>
    </submittedName>
</protein>
<keyword evidence="2" id="KW-1185">Reference proteome</keyword>
<organism evidence="1 2">
    <name type="scientific">Flavobacterium phage vB_FspP_elemoA_7-9A</name>
    <dbReference type="NCBI Taxonomy" id="2743781"/>
    <lineage>
        <taxon>Viruses</taxon>
        <taxon>Duplodnaviria</taxon>
        <taxon>Heunggongvirae</taxon>
        <taxon>Uroviricota</taxon>
        <taxon>Caudoviricetes</taxon>
        <taxon>Elemovirus</taxon>
        <taxon>Elemovirus elemoA</taxon>
    </lineage>
</organism>
<proteinExistence type="predicted"/>
<reference evidence="1 2" key="1">
    <citation type="submission" date="2020-05" db="EMBL/GenBank/DDBJ databases">
        <title>Genomics and ecology of novel Flavobacterium phages from the Baltic Sea.</title>
        <authorList>
            <person name="Hoetzinger M."/>
            <person name="Nilsson E."/>
            <person name="Holmfeldt K."/>
        </authorList>
    </citation>
    <scope>NUCLEOTIDE SEQUENCE [LARGE SCALE GENOMIC DNA]</scope>
</reference>
<dbReference type="EMBL" id="MT497017">
    <property type="protein sequence ID" value="QLF85237.1"/>
    <property type="molecule type" value="Genomic_DNA"/>
</dbReference>
<name>A0A7D5JRF1_9CAUD</name>